<reference evidence="2" key="1">
    <citation type="submission" date="2020-08" db="EMBL/GenBank/DDBJ databases">
        <title>Genome public.</title>
        <authorList>
            <person name="Liu C."/>
            <person name="Sun Q."/>
        </authorList>
    </citation>
    <scope>NUCLEOTIDE SEQUENCE</scope>
    <source>
        <strain evidence="2">BX12</strain>
    </source>
</reference>
<feature type="domain" description="DUF7479" evidence="1">
    <location>
        <begin position="6"/>
        <end position="64"/>
    </location>
</feature>
<evidence type="ECO:0000313" key="2">
    <source>
        <dbReference type="EMBL" id="MBC6679971.1"/>
    </source>
</evidence>
<keyword evidence="3" id="KW-1185">Reference proteome</keyword>
<dbReference type="RefSeq" id="WP_187303075.1">
    <property type="nucleotide sequence ID" value="NZ_CBCTQH010000010.1"/>
</dbReference>
<proteinExistence type="predicted"/>
<accession>A0A923NL54</accession>
<dbReference type="Proteomes" id="UP000602647">
    <property type="component" value="Unassembled WGS sequence"/>
</dbReference>
<organism evidence="2 3">
    <name type="scientific">Zhenpiania hominis</name>
    <dbReference type="NCBI Taxonomy" id="2763644"/>
    <lineage>
        <taxon>Bacteria</taxon>
        <taxon>Bacillati</taxon>
        <taxon>Bacillota</taxon>
        <taxon>Clostridia</taxon>
        <taxon>Peptostreptococcales</taxon>
        <taxon>Anaerovoracaceae</taxon>
        <taxon>Zhenpiania</taxon>
    </lineage>
</organism>
<dbReference type="EMBL" id="JACRYT010000008">
    <property type="protein sequence ID" value="MBC6679971.1"/>
    <property type="molecule type" value="Genomic_DNA"/>
</dbReference>
<evidence type="ECO:0000259" key="1">
    <source>
        <dbReference type="Pfam" id="PF24292"/>
    </source>
</evidence>
<name>A0A923NL54_9FIRM</name>
<sequence length="64" mass="7542">MASDKKRICNKCKCELEEMDTQFTYLDKKFRHKVPRCPQCGQVFISEELAKGKMAQLEKTLEEK</sequence>
<dbReference type="Pfam" id="PF24292">
    <property type="entry name" value="DUF7479"/>
    <property type="match status" value="1"/>
</dbReference>
<dbReference type="AlphaFoldDB" id="A0A923NL54"/>
<dbReference type="InterPro" id="IPR055902">
    <property type="entry name" value="DUF7479"/>
</dbReference>
<dbReference type="NCBIfam" id="NF045645">
    <property type="entry name" value="DVU_1557_fam"/>
    <property type="match status" value="1"/>
</dbReference>
<comment type="caution">
    <text evidence="2">The sequence shown here is derived from an EMBL/GenBank/DDBJ whole genome shotgun (WGS) entry which is preliminary data.</text>
</comment>
<protein>
    <recommendedName>
        <fullName evidence="1">DUF7479 domain-containing protein</fullName>
    </recommendedName>
</protein>
<dbReference type="InterPro" id="IPR054656">
    <property type="entry name" value="DVU_1557-like"/>
</dbReference>
<gene>
    <name evidence="2" type="ORF">H9L42_09025</name>
</gene>
<evidence type="ECO:0000313" key="3">
    <source>
        <dbReference type="Proteomes" id="UP000602647"/>
    </source>
</evidence>